<protein>
    <recommendedName>
        <fullName evidence="6">Fungal lipase-type domain-containing protein</fullName>
    </recommendedName>
</protein>
<evidence type="ECO:0000313" key="7">
    <source>
        <dbReference type="EMBL" id="PSR74465.1"/>
    </source>
</evidence>
<proteinExistence type="inferred from homology"/>
<comment type="similarity">
    <text evidence="2">Belongs to the AB hydrolase superfamily. Lipase family. Class 3 subfamily.</text>
</comment>
<dbReference type="Proteomes" id="UP000186601">
    <property type="component" value="Unassembled WGS sequence"/>
</dbReference>
<name>A0A2R6NPN1_9APHY</name>
<dbReference type="SUPFAM" id="SSF53474">
    <property type="entry name" value="alpha/beta-Hydrolases"/>
    <property type="match status" value="1"/>
</dbReference>
<dbReference type="PANTHER" id="PTHR45856">
    <property type="entry name" value="ALPHA/BETA-HYDROLASES SUPERFAMILY PROTEIN"/>
    <property type="match status" value="1"/>
</dbReference>
<dbReference type="Gene3D" id="3.40.50.1820">
    <property type="entry name" value="alpha/beta hydrolase"/>
    <property type="match status" value="1"/>
</dbReference>
<dbReference type="GO" id="GO:0006629">
    <property type="term" value="P:lipid metabolic process"/>
    <property type="evidence" value="ECO:0007669"/>
    <property type="project" value="InterPro"/>
</dbReference>
<gene>
    <name evidence="7" type="ORF">PHLCEN_2v9812</name>
</gene>
<feature type="domain" description="Fungal lipase-type" evidence="6">
    <location>
        <begin position="109"/>
        <end position="249"/>
    </location>
</feature>
<dbReference type="InterPro" id="IPR002921">
    <property type="entry name" value="Fungal_lipase-type"/>
</dbReference>
<evidence type="ECO:0000256" key="2">
    <source>
        <dbReference type="ARBA" id="ARBA00043996"/>
    </source>
</evidence>
<comment type="catalytic activity">
    <reaction evidence="3">
        <text>a diacylglycerol + H2O = a monoacylglycerol + a fatty acid + H(+)</text>
        <dbReference type="Rhea" id="RHEA:32731"/>
        <dbReference type="ChEBI" id="CHEBI:15377"/>
        <dbReference type="ChEBI" id="CHEBI:15378"/>
        <dbReference type="ChEBI" id="CHEBI:17408"/>
        <dbReference type="ChEBI" id="CHEBI:18035"/>
        <dbReference type="ChEBI" id="CHEBI:28868"/>
    </reaction>
</comment>
<dbReference type="OrthoDB" id="426718at2759"/>
<comment type="caution">
    <text evidence="7">The sequence shown here is derived from an EMBL/GenBank/DDBJ whole genome shotgun (WGS) entry which is preliminary data.</text>
</comment>
<keyword evidence="8" id="KW-1185">Reference proteome</keyword>
<evidence type="ECO:0000313" key="8">
    <source>
        <dbReference type="Proteomes" id="UP000186601"/>
    </source>
</evidence>
<dbReference type="AlphaFoldDB" id="A0A2R6NPN1"/>
<feature type="chain" id="PRO_5015335124" description="Fungal lipase-type domain-containing protein" evidence="5">
    <location>
        <begin position="20"/>
        <end position="315"/>
    </location>
</feature>
<keyword evidence="1" id="KW-1015">Disulfide bond</keyword>
<reference evidence="7 8" key="1">
    <citation type="submission" date="2018-02" db="EMBL/GenBank/DDBJ databases">
        <title>Genome sequence of the basidiomycete white-rot fungus Phlebia centrifuga.</title>
        <authorList>
            <person name="Granchi Z."/>
            <person name="Peng M."/>
            <person name="de Vries R.P."/>
            <person name="Hilden K."/>
            <person name="Makela M.R."/>
            <person name="Grigoriev I."/>
            <person name="Riley R."/>
        </authorList>
    </citation>
    <scope>NUCLEOTIDE SEQUENCE [LARGE SCALE GENOMIC DNA]</scope>
    <source>
        <strain evidence="7 8">FBCC195</strain>
    </source>
</reference>
<accession>A0A2R6NPN1</accession>
<evidence type="ECO:0000256" key="3">
    <source>
        <dbReference type="ARBA" id="ARBA00047591"/>
    </source>
</evidence>
<organism evidence="7 8">
    <name type="scientific">Hermanssonia centrifuga</name>
    <dbReference type="NCBI Taxonomy" id="98765"/>
    <lineage>
        <taxon>Eukaryota</taxon>
        <taxon>Fungi</taxon>
        <taxon>Dikarya</taxon>
        <taxon>Basidiomycota</taxon>
        <taxon>Agaricomycotina</taxon>
        <taxon>Agaricomycetes</taxon>
        <taxon>Polyporales</taxon>
        <taxon>Meruliaceae</taxon>
        <taxon>Hermanssonia</taxon>
    </lineage>
</organism>
<evidence type="ECO:0000256" key="5">
    <source>
        <dbReference type="SAM" id="SignalP"/>
    </source>
</evidence>
<evidence type="ECO:0000256" key="1">
    <source>
        <dbReference type="ARBA" id="ARBA00023157"/>
    </source>
</evidence>
<feature type="signal peptide" evidence="5">
    <location>
        <begin position="1"/>
        <end position="19"/>
    </location>
</feature>
<dbReference type="InterPro" id="IPR051218">
    <property type="entry name" value="Sec_MonoDiacylglyc_Lipase"/>
</dbReference>
<dbReference type="STRING" id="98765.A0A2R6NPN1"/>
<dbReference type="CDD" id="cd00519">
    <property type="entry name" value="Lipase_3"/>
    <property type="match status" value="1"/>
</dbReference>
<comment type="catalytic activity">
    <reaction evidence="4">
        <text>a monoacylglycerol + H2O = glycerol + a fatty acid + H(+)</text>
        <dbReference type="Rhea" id="RHEA:15245"/>
        <dbReference type="ChEBI" id="CHEBI:15377"/>
        <dbReference type="ChEBI" id="CHEBI:15378"/>
        <dbReference type="ChEBI" id="CHEBI:17408"/>
        <dbReference type="ChEBI" id="CHEBI:17754"/>
        <dbReference type="ChEBI" id="CHEBI:28868"/>
    </reaction>
</comment>
<dbReference type="InterPro" id="IPR029058">
    <property type="entry name" value="AB_hydrolase_fold"/>
</dbReference>
<dbReference type="EMBL" id="MLYV02000985">
    <property type="protein sequence ID" value="PSR74465.1"/>
    <property type="molecule type" value="Genomic_DNA"/>
</dbReference>
<evidence type="ECO:0000256" key="4">
    <source>
        <dbReference type="ARBA" id="ARBA00048461"/>
    </source>
</evidence>
<sequence length="315" mass="33025">MRSSSAFLSLFAALPLASAAPLFGFNLGDGQTTNGAPTAFSQSDIDTDLLRPAQFSRVAYCSSASVTSLSCGAPCDVVNTMKVLQTGGDNEDIPRFFIAQDPDSQSIIVAHQGTDPEEILSVANDVEFKQVAMNSTLFPSAAKGALVHDGFQDTQGRTADIVLSTVQSALASTGFKRVLTTGHSLGAAVATLDATMLRMALPSDVDVNSVVFGLPRVGNQQFADMIDSMISDFTHVTNQDDPVPTVPPRFLSFQHPQGEIHITKVDSSGAATLEACPGQENSNCSEGNSLLDASVDNHLGPYFENISFGGSACPA</sequence>
<evidence type="ECO:0000259" key="6">
    <source>
        <dbReference type="Pfam" id="PF01764"/>
    </source>
</evidence>
<dbReference type="PANTHER" id="PTHR45856:SF25">
    <property type="entry name" value="FUNGAL LIPASE-LIKE DOMAIN-CONTAINING PROTEIN"/>
    <property type="match status" value="1"/>
</dbReference>
<dbReference type="Pfam" id="PF01764">
    <property type="entry name" value="Lipase_3"/>
    <property type="match status" value="1"/>
</dbReference>
<keyword evidence="5" id="KW-0732">Signal</keyword>